<dbReference type="Proteomes" id="UP000688137">
    <property type="component" value="Unassembled WGS sequence"/>
</dbReference>
<reference evidence="2" key="1">
    <citation type="submission" date="2021-01" db="EMBL/GenBank/DDBJ databases">
        <authorList>
            <consortium name="Genoscope - CEA"/>
            <person name="William W."/>
        </authorList>
    </citation>
    <scope>NUCLEOTIDE SEQUENCE</scope>
</reference>
<evidence type="ECO:0000313" key="2">
    <source>
        <dbReference type="EMBL" id="CAD8094338.1"/>
    </source>
</evidence>
<proteinExistence type="predicted"/>
<dbReference type="AlphaFoldDB" id="A0A8S1NPE7"/>
<dbReference type="EMBL" id="CAJJDM010000098">
    <property type="protein sequence ID" value="CAD8094338.1"/>
    <property type="molecule type" value="Genomic_DNA"/>
</dbReference>
<organism evidence="2 3">
    <name type="scientific">Paramecium primaurelia</name>
    <dbReference type="NCBI Taxonomy" id="5886"/>
    <lineage>
        <taxon>Eukaryota</taxon>
        <taxon>Sar</taxon>
        <taxon>Alveolata</taxon>
        <taxon>Ciliophora</taxon>
        <taxon>Intramacronucleata</taxon>
        <taxon>Oligohymenophorea</taxon>
        <taxon>Peniculida</taxon>
        <taxon>Parameciidae</taxon>
        <taxon>Paramecium</taxon>
    </lineage>
</organism>
<keyword evidence="1" id="KW-1133">Transmembrane helix</keyword>
<evidence type="ECO:0008006" key="4">
    <source>
        <dbReference type="Google" id="ProtNLM"/>
    </source>
</evidence>
<comment type="caution">
    <text evidence="2">The sequence shown here is derived from an EMBL/GenBank/DDBJ whole genome shotgun (WGS) entry which is preliminary data.</text>
</comment>
<gene>
    <name evidence="2" type="ORF">PPRIM_AZ9-3.1.T0950123</name>
</gene>
<name>A0A8S1NPE7_PARPR</name>
<evidence type="ECO:0000313" key="3">
    <source>
        <dbReference type="Proteomes" id="UP000688137"/>
    </source>
</evidence>
<sequence>MNINFQDVYTFVEIKAILFQIYFPIFLFLFDLLKRSNFKLKKIQINISSLMIIFQLQEKLFPNNNSSKNKQIFIQNINNKKENNYLTFSIARELNQTGLNLYFQNCLSIIKDLLSKKKTTQKEYITILKRFYQLLFDNRKIQFQINQQCNFQNFKNKNMTVFSTQSAHKSNRLSNRQ</sequence>
<feature type="transmembrane region" description="Helical" evidence="1">
    <location>
        <begin position="14"/>
        <end position="33"/>
    </location>
</feature>
<evidence type="ECO:0000256" key="1">
    <source>
        <dbReference type="SAM" id="Phobius"/>
    </source>
</evidence>
<keyword evidence="3" id="KW-1185">Reference proteome</keyword>
<accession>A0A8S1NPE7</accession>
<protein>
    <recommendedName>
        <fullName evidence="4">Transmembrane protein</fullName>
    </recommendedName>
</protein>
<keyword evidence="1" id="KW-0472">Membrane</keyword>
<keyword evidence="1" id="KW-0812">Transmembrane</keyword>